<proteinExistence type="predicted"/>
<dbReference type="AlphaFoldDB" id="A0A2N3V747"/>
<dbReference type="RefSeq" id="WP_281258054.1">
    <property type="nucleotide sequence ID" value="NZ_PJMW01000002.1"/>
</dbReference>
<keyword evidence="2" id="KW-1185">Reference proteome</keyword>
<sequence>MWTDDPLHAQGLHIEFFAATNTLGESTPAAYADAEVRIHRERRL</sequence>
<dbReference type="EMBL" id="PJMW01000002">
    <property type="protein sequence ID" value="PKV77436.1"/>
    <property type="molecule type" value="Genomic_DNA"/>
</dbReference>
<dbReference type="Proteomes" id="UP000233766">
    <property type="component" value="Unassembled WGS sequence"/>
</dbReference>
<accession>A0A2N3V747</accession>
<name>A0A2N3V747_9NOCA</name>
<gene>
    <name evidence="1" type="ORF">ATK86_1776</name>
</gene>
<reference evidence="1 2" key="1">
    <citation type="submission" date="2017-12" db="EMBL/GenBank/DDBJ databases">
        <title>Sequencing the genomes of 1000 Actinobacteria strains.</title>
        <authorList>
            <person name="Klenk H.-P."/>
        </authorList>
    </citation>
    <scope>NUCLEOTIDE SEQUENCE [LARGE SCALE GENOMIC DNA]</scope>
    <source>
        <strain evidence="1 2">DSM 44489</strain>
    </source>
</reference>
<evidence type="ECO:0000313" key="1">
    <source>
        <dbReference type="EMBL" id="PKV77436.1"/>
    </source>
</evidence>
<protein>
    <submittedName>
        <fullName evidence="1">SulP family sulfate permease</fullName>
    </submittedName>
</protein>
<organism evidence="1 2">
    <name type="scientific">Nocardia fluminea</name>
    <dbReference type="NCBI Taxonomy" id="134984"/>
    <lineage>
        <taxon>Bacteria</taxon>
        <taxon>Bacillati</taxon>
        <taxon>Actinomycetota</taxon>
        <taxon>Actinomycetes</taxon>
        <taxon>Mycobacteriales</taxon>
        <taxon>Nocardiaceae</taxon>
        <taxon>Nocardia</taxon>
    </lineage>
</organism>
<comment type="caution">
    <text evidence="1">The sequence shown here is derived from an EMBL/GenBank/DDBJ whole genome shotgun (WGS) entry which is preliminary data.</text>
</comment>
<evidence type="ECO:0000313" key="2">
    <source>
        <dbReference type="Proteomes" id="UP000233766"/>
    </source>
</evidence>